<comment type="caution">
    <text evidence="3">The sequence shown here is derived from an EMBL/GenBank/DDBJ whole genome shotgun (WGS) entry which is preliminary data.</text>
</comment>
<protein>
    <recommendedName>
        <fullName evidence="5">DUF3558 domain-containing protein</fullName>
    </recommendedName>
</protein>
<feature type="compositionally biased region" description="Polar residues" evidence="1">
    <location>
        <begin position="19"/>
        <end position="30"/>
    </location>
</feature>
<dbReference type="PROSITE" id="PS51257">
    <property type="entry name" value="PROKAR_LIPOPROTEIN"/>
    <property type="match status" value="1"/>
</dbReference>
<dbReference type="InterPro" id="IPR024520">
    <property type="entry name" value="DUF3558"/>
</dbReference>
<evidence type="ECO:0000256" key="2">
    <source>
        <dbReference type="SAM" id="SignalP"/>
    </source>
</evidence>
<evidence type="ECO:0000256" key="1">
    <source>
        <dbReference type="SAM" id="MobiDB-lite"/>
    </source>
</evidence>
<gene>
    <name evidence="3" type="ORF">Aglo03_59350</name>
</gene>
<feature type="signal peptide" evidence="2">
    <location>
        <begin position="1"/>
        <end position="21"/>
    </location>
</feature>
<dbReference type="EMBL" id="BSSD01000012">
    <property type="protein sequence ID" value="GLW95119.1"/>
    <property type="molecule type" value="Genomic_DNA"/>
</dbReference>
<evidence type="ECO:0000313" key="3">
    <source>
        <dbReference type="EMBL" id="GLW95119.1"/>
    </source>
</evidence>
<dbReference type="Pfam" id="PF12079">
    <property type="entry name" value="DUF3558"/>
    <property type="match status" value="1"/>
</dbReference>
<dbReference type="Proteomes" id="UP001165042">
    <property type="component" value="Unassembled WGS sequence"/>
</dbReference>
<sequence>MRRSFWIAATMGVALALSSCSSPEVGSPTTVERDPGSTSTQSSDPSPTTSPTSVKPCELLTDSEASSIGADGAGQPKKTKGSTGCRWRVEKALAADSYNVDVTYYEARSLDDVVSSQTKKPMKLGSHDAIEVLGDNKSGCIVAIAVSDTTRVDVVVAGGEQTRLCAPAVDVAKLIEPRLP</sequence>
<evidence type="ECO:0008006" key="5">
    <source>
        <dbReference type="Google" id="ProtNLM"/>
    </source>
</evidence>
<accession>A0A9W6VCM6</accession>
<feature type="region of interest" description="Disordered" evidence="1">
    <location>
        <begin position="19"/>
        <end position="56"/>
    </location>
</feature>
<keyword evidence="4" id="KW-1185">Reference proteome</keyword>
<organism evidence="3 4">
    <name type="scientific">Actinokineospora globicatena</name>
    <dbReference type="NCBI Taxonomy" id="103729"/>
    <lineage>
        <taxon>Bacteria</taxon>
        <taxon>Bacillati</taxon>
        <taxon>Actinomycetota</taxon>
        <taxon>Actinomycetes</taxon>
        <taxon>Pseudonocardiales</taxon>
        <taxon>Pseudonocardiaceae</taxon>
        <taxon>Actinokineospora</taxon>
    </lineage>
</organism>
<proteinExistence type="predicted"/>
<evidence type="ECO:0000313" key="4">
    <source>
        <dbReference type="Proteomes" id="UP001165042"/>
    </source>
</evidence>
<reference evidence="3" key="1">
    <citation type="submission" date="2023-02" db="EMBL/GenBank/DDBJ databases">
        <title>Actinokineospora globicatena NBRC 15670.</title>
        <authorList>
            <person name="Ichikawa N."/>
            <person name="Sato H."/>
            <person name="Tonouchi N."/>
        </authorList>
    </citation>
    <scope>NUCLEOTIDE SEQUENCE</scope>
    <source>
        <strain evidence="3">NBRC 15670</strain>
    </source>
</reference>
<feature type="compositionally biased region" description="Low complexity" evidence="1">
    <location>
        <begin position="37"/>
        <end position="53"/>
    </location>
</feature>
<feature type="chain" id="PRO_5040931783" description="DUF3558 domain-containing protein" evidence="2">
    <location>
        <begin position="22"/>
        <end position="180"/>
    </location>
</feature>
<name>A0A9W6VCM6_9PSEU</name>
<dbReference type="AlphaFoldDB" id="A0A9W6VCM6"/>
<keyword evidence="2" id="KW-0732">Signal</keyword>
<dbReference type="RefSeq" id="WP_285612995.1">
    <property type="nucleotide sequence ID" value="NZ_BSSD01000012.1"/>
</dbReference>